<name>A0A0V9UGB7_9NOCA</name>
<dbReference type="AlphaFoldDB" id="A0A0V9UGB7"/>
<organism evidence="4 5">
    <name type="scientific">Rhodococcus pyridinivorans KG-16</name>
    <dbReference type="NCBI Taxonomy" id="1441730"/>
    <lineage>
        <taxon>Bacteria</taxon>
        <taxon>Bacillati</taxon>
        <taxon>Actinomycetota</taxon>
        <taxon>Actinomycetes</taxon>
        <taxon>Mycobacteriales</taxon>
        <taxon>Nocardiaceae</taxon>
        <taxon>Rhodococcus</taxon>
    </lineage>
</organism>
<comment type="caution">
    <text evidence="4">The sequence shown here is derived from an EMBL/GenBank/DDBJ whole genome shotgun (WGS) entry which is preliminary data.</text>
</comment>
<comment type="subcellular location">
    <subcellularLocation>
        <location evidence="1">Membrane</location>
    </subcellularLocation>
</comment>
<dbReference type="PANTHER" id="PTHR37042">
    <property type="entry name" value="OUTER MEMBRANE PROTEIN RV1973"/>
    <property type="match status" value="1"/>
</dbReference>
<dbReference type="EMBL" id="AZXY01000011">
    <property type="protein sequence ID" value="KSZ57043.1"/>
    <property type="molecule type" value="Genomic_DNA"/>
</dbReference>
<proteinExistence type="predicted"/>
<dbReference type="PANTHER" id="PTHR37042:SF4">
    <property type="entry name" value="OUTER MEMBRANE PROTEIN RV1973"/>
    <property type="match status" value="1"/>
</dbReference>
<keyword evidence="3" id="KW-0812">Transmembrane</keyword>
<evidence type="ECO:0000256" key="2">
    <source>
        <dbReference type="ARBA" id="ARBA00023136"/>
    </source>
</evidence>
<dbReference type="GO" id="GO:0016020">
    <property type="term" value="C:membrane"/>
    <property type="evidence" value="ECO:0007669"/>
    <property type="project" value="UniProtKB-SubCell"/>
</dbReference>
<evidence type="ECO:0000256" key="3">
    <source>
        <dbReference type="SAM" id="Phobius"/>
    </source>
</evidence>
<feature type="transmembrane region" description="Helical" evidence="3">
    <location>
        <begin position="32"/>
        <end position="55"/>
    </location>
</feature>
<protein>
    <recommendedName>
        <fullName evidence="6">Mce-associated membrane protein</fullName>
    </recommendedName>
</protein>
<gene>
    <name evidence="4" type="ORF">Z045_19960</name>
</gene>
<evidence type="ECO:0008006" key="6">
    <source>
        <dbReference type="Google" id="ProtNLM"/>
    </source>
</evidence>
<evidence type="ECO:0000313" key="4">
    <source>
        <dbReference type="EMBL" id="KSZ57043.1"/>
    </source>
</evidence>
<keyword evidence="3" id="KW-1133">Transmembrane helix</keyword>
<sequence length="184" mass="19952">MAHDDTGTAVLDKTPVAESATVDQRSSKPRGLVVALVLSINALLAMLAALVVVLVDHRTDEMAEQEAVALAREYAVVMSTFDYQNLDANRERIAEMSTPAFAERYGSMVDALRELVTERQGSAEAQALHAAAEHTDGDTATVLVFADQNATNVSTPDGGTSRFRMVFSLVRVDDRWLVDNVETL</sequence>
<evidence type="ECO:0000313" key="5">
    <source>
        <dbReference type="Proteomes" id="UP000053060"/>
    </source>
</evidence>
<dbReference type="Proteomes" id="UP000053060">
    <property type="component" value="Unassembled WGS sequence"/>
</dbReference>
<reference evidence="5" key="1">
    <citation type="submission" date="2015-01" db="EMBL/GenBank/DDBJ databases">
        <title>Draft genome sequence of Rhodococcus pyridinivorans strain KG-16, a hydrocarbon-degrading bacterium.</title>
        <authorList>
            <person name="Aggarwal R.K."/>
            <person name="Dawar C."/>
        </authorList>
    </citation>
    <scope>NUCLEOTIDE SEQUENCE [LARGE SCALE GENOMIC DNA]</scope>
    <source>
        <strain evidence="5">KG-16</strain>
    </source>
</reference>
<evidence type="ECO:0000256" key="1">
    <source>
        <dbReference type="ARBA" id="ARBA00004370"/>
    </source>
</evidence>
<reference evidence="4 5" key="2">
    <citation type="journal article" date="2016" name="Genome Announc.">
        <title>Draft Genome Sequence of a Versatile Hydrocarbon-Degrading Bacterium, Rhodococcus pyridinivorans Strain KG-16, Collected from Oil Fields in India.</title>
        <authorList>
            <person name="Aggarwal R.K."/>
            <person name="Dawar C."/>
            <person name="Phanindranath R."/>
            <person name="Mutnuri L."/>
            <person name="Dayal A.M."/>
        </authorList>
    </citation>
    <scope>NUCLEOTIDE SEQUENCE [LARGE SCALE GENOMIC DNA]</scope>
    <source>
        <strain evidence="4 5">KG-16</strain>
    </source>
</reference>
<dbReference type="RefSeq" id="WP_060653400.1">
    <property type="nucleotide sequence ID" value="NZ_AZXY01000011.1"/>
</dbReference>
<keyword evidence="2 3" id="KW-0472">Membrane</keyword>
<dbReference type="PATRIC" id="fig|1441730.3.peg.4174"/>
<accession>A0A0V9UGB7</accession>